<comment type="caution">
    <text evidence="2">The sequence shown here is derived from an EMBL/GenBank/DDBJ whole genome shotgun (WGS) entry which is preliminary data.</text>
</comment>
<sequence>MFIKRKTQLWHRFVTLLCIFCLLAWAKTDPIVVMASNAIANHTSRRLKKHHDGYHNRIAVKAEERMFQIRSIFKGDTIADLVKVEQDLFQSEPFKNWWANSIKKGRSVKDLAAELVEHIVGIAKHKFNDGNAEMDELKKSIIEVLTEKHGPKDPQDLNGLKDFFTNLGLNADTFEGQSFSILLKSFADYPKIRANDKAYYDTLFSMLSKIEQPLERIALHLLQERPKPGENTFAAKALSHLLVRWHNEGKGLNDIYELIVVMPLQNANYMERSLNFQWFEADAQRVHGPKCWRYKVLDVVLKRGKVGAFDPAENLNQAILPTTEQTLSKVYEYVHFYWNEYKLLQSDEAKQNFYELLDVIVANTITDTTNAYHMPVHVSKISKVITLFALDDSANIMTRTYEIQVFLDYMFTKWPEDALAMLDNWRKATLPPKTFDELISYDKWDSTTAQYLSKMKEYSLNSVKLIRY</sequence>
<proteinExistence type="predicted"/>
<evidence type="ECO:0000313" key="3">
    <source>
        <dbReference type="Proteomes" id="UP000294530"/>
    </source>
</evidence>
<dbReference type="KEGG" id="blac:94351056"/>
<dbReference type="GeneID" id="94351056"/>
<accession>A0A976ID05</accession>
<feature type="signal peptide" evidence="1">
    <location>
        <begin position="1"/>
        <end position="26"/>
    </location>
</feature>
<gene>
    <name evidence="2" type="ORF">CCR75_007324</name>
</gene>
<name>A0A976ID05_BRELC</name>
<evidence type="ECO:0008006" key="4">
    <source>
        <dbReference type="Google" id="ProtNLM"/>
    </source>
</evidence>
<reference evidence="2 3" key="1">
    <citation type="journal article" date="2021" name="Genome Biol.">
        <title>AFLAP: assembly-free linkage analysis pipeline using k-mers from genome sequencing data.</title>
        <authorList>
            <person name="Fletcher K."/>
            <person name="Zhang L."/>
            <person name="Gil J."/>
            <person name="Han R."/>
            <person name="Cavanaugh K."/>
            <person name="Michelmore R."/>
        </authorList>
    </citation>
    <scope>NUCLEOTIDE SEQUENCE [LARGE SCALE GENOMIC DNA]</scope>
    <source>
        <strain evidence="2 3">SF5</strain>
    </source>
</reference>
<keyword evidence="3" id="KW-1185">Reference proteome</keyword>
<dbReference type="RefSeq" id="XP_067816519.1">
    <property type="nucleotide sequence ID" value="XM_067965385.1"/>
</dbReference>
<keyword evidence="1" id="KW-0732">Signal</keyword>
<dbReference type="AlphaFoldDB" id="A0A976ID05"/>
<dbReference type="EMBL" id="SHOA02000006">
    <property type="protein sequence ID" value="TDH67020.1"/>
    <property type="molecule type" value="Genomic_DNA"/>
</dbReference>
<organism evidence="2 3">
    <name type="scientific">Bremia lactucae</name>
    <name type="common">Lettuce downy mildew</name>
    <dbReference type="NCBI Taxonomy" id="4779"/>
    <lineage>
        <taxon>Eukaryota</taxon>
        <taxon>Sar</taxon>
        <taxon>Stramenopiles</taxon>
        <taxon>Oomycota</taxon>
        <taxon>Peronosporomycetes</taxon>
        <taxon>Peronosporales</taxon>
        <taxon>Peronosporaceae</taxon>
        <taxon>Bremia</taxon>
    </lineage>
</organism>
<feature type="chain" id="PRO_5036780762" description="RxLR effector protein" evidence="1">
    <location>
        <begin position="27"/>
        <end position="468"/>
    </location>
</feature>
<dbReference type="Proteomes" id="UP000294530">
    <property type="component" value="Unassembled WGS sequence"/>
</dbReference>
<protein>
    <recommendedName>
        <fullName evidence="4">RxLR effector protein</fullName>
    </recommendedName>
</protein>
<evidence type="ECO:0000313" key="2">
    <source>
        <dbReference type="EMBL" id="TDH67020.1"/>
    </source>
</evidence>
<evidence type="ECO:0000256" key="1">
    <source>
        <dbReference type="SAM" id="SignalP"/>
    </source>
</evidence>